<dbReference type="Proteomes" id="UP000198822">
    <property type="component" value="Chromosome I"/>
</dbReference>
<dbReference type="PANTHER" id="PTHR43398:SF1">
    <property type="entry name" value="DOLICHOL-PHOSPHATE MANNOSYLTRANSFERASE SUBUNIT 1"/>
    <property type="match status" value="1"/>
</dbReference>
<dbReference type="SUPFAM" id="SSF53448">
    <property type="entry name" value="Nucleotide-diphospho-sugar transferases"/>
    <property type="match status" value="1"/>
</dbReference>
<sequence length="253" mass="26876">MTTTLVLIPTYDEVESLPVTLARLFAAAPTVDVLVIDDASPDGTGALAESMAADDPRISVLHRPGKQGLGAAYVAGFLEGLARGYDVLVEMDADGSHPPERLPAMLDAVAAGADLVIGSRWMRGGSVVDWPLRRELLSRGANVYARAVLATHVHDMTAGYRAYRADLLRSIPLDEVRSQGYGFQIEMTLQALDAGGSVVEVPIAFREREAGVSKMSGAIIGEAFTKVAGWGAGRALARIRALLGRPERVTAPR</sequence>
<proteinExistence type="inferred from homology"/>
<dbReference type="Pfam" id="PF00535">
    <property type="entry name" value="Glycos_transf_2"/>
    <property type="match status" value="1"/>
</dbReference>
<gene>
    <name evidence="5" type="ORF">SAMN04489720_2491</name>
</gene>
<protein>
    <submittedName>
        <fullName evidence="5">Dolichol-phosphate mannosyltransferase</fullName>
    </submittedName>
</protein>
<keyword evidence="6" id="KW-1185">Reference proteome</keyword>
<dbReference type="GO" id="GO:0016020">
    <property type="term" value="C:membrane"/>
    <property type="evidence" value="ECO:0007669"/>
    <property type="project" value="GOC"/>
</dbReference>
<dbReference type="InterPro" id="IPR001173">
    <property type="entry name" value="Glyco_trans_2-like"/>
</dbReference>
<organism evidence="5 6">
    <name type="scientific">Agrococcus jejuensis</name>
    <dbReference type="NCBI Taxonomy" id="399736"/>
    <lineage>
        <taxon>Bacteria</taxon>
        <taxon>Bacillati</taxon>
        <taxon>Actinomycetota</taxon>
        <taxon>Actinomycetes</taxon>
        <taxon>Micrococcales</taxon>
        <taxon>Microbacteriaceae</taxon>
        <taxon>Agrococcus</taxon>
    </lineage>
</organism>
<dbReference type="EMBL" id="LT629695">
    <property type="protein sequence ID" value="SDH81988.1"/>
    <property type="molecule type" value="Genomic_DNA"/>
</dbReference>
<evidence type="ECO:0000256" key="2">
    <source>
        <dbReference type="ARBA" id="ARBA00022676"/>
    </source>
</evidence>
<keyword evidence="3 5" id="KW-0808">Transferase</keyword>
<dbReference type="InterPro" id="IPR029044">
    <property type="entry name" value="Nucleotide-diphossugar_trans"/>
</dbReference>
<dbReference type="AlphaFoldDB" id="A0A1G8FIR0"/>
<dbReference type="FunFam" id="3.90.550.10:FF:000122">
    <property type="entry name" value="Dolichol-phosphate mannosyltransferase subunit 1"/>
    <property type="match status" value="1"/>
</dbReference>
<dbReference type="STRING" id="399736.SAMN04489720_2491"/>
<name>A0A1G8FIR0_9MICO</name>
<evidence type="ECO:0000313" key="6">
    <source>
        <dbReference type="Proteomes" id="UP000198822"/>
    </source>
</evidence>
<dbReference type="GO" id="GO:0004582">
    <property type="term" value="F:dolichyl-phosphate beta-D-mannosyltransferase activity"/>
    <property type="evidence" value="ECO:0007669"/>
    <property type="project" value="InterPro"/>
</dbReference>
<feature type="domain" description="Glycosyltransferase 2-like" evidence="4">
    <location>
        <begin position="6"/>
        <end position="169"/>
    </location>
</feature>
<evidence type="ECO:0000256" key="1">
    <source>
        <dbReference type="ARBA" id="ARBA00006739"/>
    </source>
</evidence>
<comment type="similarity">
    <text evidence="1">Belongs to the glycosyltransferase 2 family.</text>
</comment>
<dbReference type="GO" id="GO:0009247">
    <property type="term" value="P:glycolipid biosynthetic process"/>
    <property type="evidence" value="ECO:0007669"/>
    <property type="project" value="TreeGrafter"/>
</dbReference>
<evidence type="ECO:0000259" key="4">
    <source>
        <dbReference type="Pfam" id="PF00535"/>
    </source>
</evidence>
<dbReference type="Gene3D" id="3.90.550.10">
    <property type="entry name" value="Spore Coat Polysaccharide Biosynthesis Protein SpsA, Chain A"/>
    <property type="match status" value="1"/>
</dbReference>
<accession>A0A1G8FIR0</accession>
<evidence type="ECO:0000256" key="3">
    <source>
        <dbReference type="ARBA" id="ARBA00022679"/>
    </source>
</evidence>
<reference evidence="6" key="1">
    <citation type="submission" date="2016-10" db="EMBL/GenBank/DDBJ databases">
        <authorList>
            <person name="Varghese N."/>
            <person name="Submissions S."/>
        </authorList>
    </citation>
    <scope>NUCLEOTIDE SEQUENCE [LARGE SCALE GENOMIC DNA]</scope>
    <source>
        <strain evidence="6">DSM 22002</strain>
    </source>
</reference>
<dbReference type="RefSeq" id="WP_197674604.1">
    <property type="nucleotide sequence ID" value="NZ_LT629695.1"/>
</dbReference>
<keyword evidence="2 5" id="KW-0328">Glycosyltransferase</keyword>
<dbReference type="CDD" id="cd06442">
    <property type="entry name" value="DPM1_like"/>
    <property type="match status" value="1"/>
</dbReference>
<dbReference type="PANTHER" id="PTHR43398">
    <property type="entry name" value="DOLICHOL-PHOSPHATE MANNOSYLTRANSFERASE SUBUNIT 1"/>
    <property type="match status" value="1"/>
</dbReference>
<dbReference type="InterPro" id="IPR039528">
    <property type="entry name" value="DPM1-like"/>
</dbReference>
<evidence type="ECO:0000313" key="5">
    <source>
        <dbReference type="EMBL" id="SDH81988.1"/>
    </source>
</evidence>